<dbReference type="GO" id="GO:0046872">
    <property type="term" value="F:metal ion binding"/>
    <property type="evidence" value="ECO:0007669"/>
    <property type="project" value="UniProtKB-KW"/>
</dbReference>
<dbReference type="AlphaFoldDB" id="A0A9N9FA12"/>
<dbReference type="SUPFAM" id="SSF55008">
    <property type="entry name" value="HMA, heavy metal-associated domain"/>
    <property type="match status" value="1"/>
</dbReference>
<dbReference type="InterPro" id="IPR017969">
    <property type="entry name" value="Heavy-metal-associated_CS"/>
</dbReference>
<dbReference type="OrthoDB" id="689350at2759"/>
<sequence length="71" mass="7927">MTTENTYKFEVNPMTCQSCYRSVNTLLDSIEAVSKHTIDLSKKTVEVKTTLSSDEIINKMKGIGKEAVLVN</sequence>
<evidence type="ECO:0000313" key="4">
    <source>
        <dbReference type="Proteomes" id="UP000789759"/>
    </source>
</evidence>
<evidence type="ECO:0000259" key="2">
    <source>
        <dbReference type="PROSITE" id="PS50846"/>
    </source>
</evidence>
<comment type="caution">
    <text evidence="3">The sequence shown here is derived from an EMBL/GenBank/DDBJ whole genome shotgun (WGS) entry which is preliminary data.</text>
</comment>
<dbReference type="EMBL" id="CAJVQA010001560">
    <property type="protein sequence ID" value="CAG8518849.1"/>
    <property type="molecule type" value="Genomic_DNA"/>
</dbReference>
<dbReference type="Proteomes" id="UP000789759">
    <property type="component" value="Unassembled WGS sequence"/>
</dbReference>
<dbReference type="InterPro" id="IPR036163">
    <property type="entry name" value="HMA_dom_sf"/>
</dbReference>
<dbReference type="Gene3D" id="3.30.70.100">
    <property type="match status" value="1"/>
</dbReference>
<proteinExistence type="predicted"/>
<reference evidence="3" key="1">
    <citation type="submission" date="2021-06" db="EMBL/GenBank/DDBJ databases">
        <authorList>
            <person name="Kallberg Y."/>
            <person name="Tangrot J."/>
            <person name="Rosling A."/>
        </authorList>
    </citation>
    <scope>NUCLEOTIDE SEQUENCE</scope>
    <source>
        <strain evidence="3">FL966</strain>
    </source>
</reference>
<dbReference type="CDD" id="cd00371">
    <property type="entry name" value="HMA"/>
    <property type="match status" value="1"/>
</dbReference>
<keyword evidence="4" id="KW-1185">Reference proteome</keyword>
<feature type="domain" description="HMA" evidence="2">
    <location>
        <begin position="5"/>
        <end position="68"/>
    </location>
</feature>
<evidence type="ECO:0000313" key="3">
    <source>
        <dbReference type="EMBL" id="CAG8518849.1"/>
    </source>
</evidence>
<organism evidence="3 4">
    <name type="scientific">Cetraspora pellucida</name>
    <dbReference type="NCBI Taxonomy" id="1433469"/>
    <lineage>
        <taxon>Eukaryota</taxon>
        <taxon>Fungi</taxon>
        <taxon>Fungi incertae sedis</taxon>
        <taxon>Mucoromycota</taxon>
        <taxon>Glomeromycotina</taxon>
        <taxon>Glomeromycetes</taxon>
        <taxon>Diversisporales</taxon>
        <taxon>Gigasporaceae</taxon>
        <taxon>Cetraspora</taxon>
    </lineage>
</organism>
<dbReference type="Pfam" id="PF00403">
    <property type="entry name" value="HMA"/>
    <property type="match status" value="1"/>
</dbReference>
<gene>
    <name evidence="3" type="ORF">CPELLU_LOCUS3285</name>
</gene>
<dbReference type="PROSITE" id="PS01047">
    <property type="entry name" value="HMA_1"/>
    <property type="match status" value="1"/>
</dbReference>
<dbReference type="PROSITE" id="PS50846">
    <property type="entry name" value="HMA_2"/>
    <property type="match status" value="1"/>
</dbReference>
<accession>A0A9N9FA12</accession>
<dbReference type="InterPro" id="IPR006121">
    <property type="entry name" value="HMA_dom"/>
</dbReference>
<protein>
    <submittedName>
        <fullName evidence="3">24122_t:CDS:1</fullName>
    </submittedName>
</protein>
<name>A0A9N9FA12_9GLOM</name>
<keyword evidence="1" id="KW-0479">Metal-binding</keyword>
<evidence type="ECO:0000256" key="1">
    <source>
        <dbReference type="ARBA" id="ARBA00022723"/>
    </source>
</evidence>